<dbReference type="InterPro" id="IPR011009">
    <property type="entry name" value="Kinase-like_dom_sf"/>
</dbReference>
<dbReference type="AlphaFoldDB" id="A0A2G5T3U0"/>
<proteinExistence type="predicted"/>
<dbReference type="PROSITE" id="PS00108">
    <property type="entry name" value="PROTEIN_KINASE_ST"/>
    <property type="match status" value="1"/>
</dbReference>
<comment type="caution">
    <text evidence="2">The sequence shown here is derived from an EMBL/GenBank/DDBJ whole genome shotgun (WGS) entry which is preliminary data.</text>
</comment>
<organism evidence="2 3">
    <name type="scientific">Caenorhabditis nigoni</name>
    <dbReference type="NCBI Taxonomy" id="1611254"/>
    <lineage>
        <taxon>Eukaryota</taxon>
        <taxon>Metazoa</taxon>
        <taxon>Ecdysozoa</taxon>
        <taxon>Nematoda</taxon>
        <taxon>Chromadorea</taxon>
        <taxon>Rhabditida</taxon>
        <taxon>Rhabditina</taxon>
        <taxon>Rhabditomorpha</taxon>
        <taxon>Rhabditoidea</taxon>
        <taxon>Rhabditidae</taxon>
        <taxon>Peloderinae</taxon>
        <taxon>Caenorhabditis</taxon>
    </lineage>
</organism>
<dbReference type="SMART" id="SM00220">
    <property type="entry name" value="S_TKc"/>
    <property type="match status" value="1"/>
</dbReference>
<accession>A0A2G5T3U0</accession>
<evidence type="ECO:0000259" key="1">
    <source>
        <dbReference type="PROSITE" id="PS50011"/>
    </source>
</evidence>
<evidence type="ECO:0000313" key="3">
    <source>
        <dbReference type="Proteomes" id="UP000230233"/>
    </source>
</evidence>
<gene>
    <name evidence="2" type="primary">Cnig_chr_X.g26680</name>
    <name evidence="2" type="ORF">B9Z55_026680</name>
</gene>
<dbReference type="OrthoDB" id="310217at2759"/>
<dbReference type="GO" id="GO:0005634">
    <property type="term" value="C:nucleus"/>
    <property type="evidence" value="ECO:0007669"/>
    <property type="project" value="TreeGrafter"/>
</dbReference>
<dbReference type="PANTHER" id="PTHR44167">
    <property type="entry name" value="OVARIAN-SPECIFIC SERINE/THREONINE-PROTEIN KINASE LOK-RELATED"/>
    <property type="match status" value="1"/>
</dbReference>
<dbReference type="SUPFAM" id="SSF56112">
    <property type="entry name" value="Protein kinase-like (PK-like)"/>
    <property type="match status" value="1"/>
</dbReference>
<dbReference type="GO" id="GO:0005524">
    <property type="term" value="F:ATP binding"/>
    <property type="evidence" value="ECO:0007669"/>
    <property type="project" value="InterPro"/>
</dbReference>
<dbReference type="PANTHER" id="PTHR44167:SF24">
    <property type="entry name" value="SERINE_THREONINE-PROTEIN KINASE CHK2"/>
    <property type="match status" value="1"/>
</dbReference>
<dbReference type="Gene3D" id="1.10.510.10">
    <property type="entry name" value="Transferase(Phosphotransferase) domain 1"/>
    <property type="match status" value="1"/>
</dbReference>
<evidence type="ECO:0000313" key="2">
    <source>
        <dbReference type="EMBL" id="PIC22074.1"/>
    </source>
</evidence>
<dbReference type="Pfam" id="PF00069">
    <property type="entry name" value="Pkinase"/>
    <property type="match status" value="1"/>
</dbReference>
<sequence length="169" mass="19162">MIFGLDYIHSRNVVHRDIKPRNLFLKSPNKLKIGDFGMAEFFRDKDGKQIWISGAHGTLGFAAPEVFIRGLESKGPPLDVWSAGVVLVDLLTKNQLWRGARMGDVNFAKYYNKDYDGMTFDWRSLGGATSLVRKMLNVQSAYRITIDEILSDPWFVVDIADETIGKCEE</sequence>
<keyword evidence="3" id="KW-1185">Reference proteome</keyword>
<dbReference type="InterPro" id="IPR008271">
    <property type="entry name" value="Ser/Thr_kinase_AS"/>
</dbReference>
<protein>
    <recommendedName>
        <fullName evidence="1">Protein kinase domain-containing protein</fullName>
    </recommendedName>
</protein>
<dbReference type="GO" id="GO:0044773">
    <property type="term" value="P:mitotic DNA damage checkpoint signaling"/>
    <property type="evidence" value="ECO:0007669"/>
    <property type="project" value="TreeGrafter"/>
</dbReference>
<dbReference type="PROSITE" id="PS50011">
    <property type="entry name" value="PROTEIN_KINASE_DOM"/>
    <property type="match status" value="1"/>
</dbReference>
<dbReference type="EMBL" id="PDUG01000006">
    <property type="protein sequence ID" value="PIC22074.1"/>
    <property type="molecule type" value="Genomic_DNA"/>
</dbReference>
<reference evidence="3" key="1">
    <citation type="submission" date="2017-10" db="EMBL/GenBank/DDBJ databases">
        <title>Rapid genome shrinkage in a self-fertile nematode reveals novel sperm competition proteins.</title>
        <authorList>
            <person name="Yin D."/>
            <person name="Schwarz E.M."/>
            <person name="Thomas C.G."/>
            <person name="Felde R.L."/>
            <person name="Korf I.F."/>
            <person name="Cutter A.D."/>
            <person name="Schartner C.M."/>
            <person name="Ralston E.J."/>
            <person name="Meyer B.J."/>
            <person name="Haag E.S."/>
        </authorList>
    </citation>
    <scope>NUCLEOTIDE SEQUENCE [LARGE SCALE GENOMIC DNA]</scope>
    <source>
        <strain evidence="3">JU1422</strain>
    </source>
</reference>
<dbReference type="Proteomes" id="UP000230233">
    <property type="component" value="Chromosome X"/>
</dbReference>
<dbReference type="InterPro" id="IPR000719">
    <property type="entry name" value="Prot_kinase_dom"/>
</dbReference>
<name>A0A2G5T3U0_9PELO</name>
<dbReference type="GO" id="GO:0004674">
    <property type="term" value="F:protein serine/threonine kinase activity"/>
    <property type="evidence" value="ECO:0007669"/>
    <property type="project" value="TreeGrafter"/>
</dbReference>
<feature type="domain" description="Protein kinase" evidence="1">
    <location>
        <begin position="1"/>
        <end position="155"/>
    </location>
</feature>